<evidence type="ECO:0000259" key="2">
    <source>
        <dbReference type="PROSITE" id="PS50234"/>
    </source>
</evidence>
<dbReference type="InterPro" id="IPR036465">
    <property type="entry name" value="vWFA_dom_sf"/>
</dbReference>
<dbReference type="AlphaFoldDB" id="A0A6A6TWK6"/>
<dbReference type="OrthoDB" id="1729737at2759"/>
<evidence type="ECO:0000259" key="3">
    <source>
        <dbReference type="PROSITE" id="PS51468"/>
    </source>
</evidence>
<evidence type="ECO:0000256" key="1">
    <source>
        <dbReference type="SAM" id="MobiDB-lite"/>
    </source>
</evidence>
<feature type="region of interest" description="Disordered" evidence="1">
    <location>
        <begin position="791"/>
        <end position="818"/>
    </location>
</feature>
<dbReference type="PROSITE" id="PS50234">
    <property type="entry name" value="VWFA"/>
    <property type="match status" value="1"/>
</dbReference>
<dbReference type="Proteomes" id="UP000799302">
    <property type="component" value="Unassembled WGS sequence"/>
</dbReference>
<feature type="compositionally biased region" description="Acidic residues" evidence="1">
    <location>
        <begin position="851"/>
        <end position="860"/>
    </location>
</feature>
<feature type="domain" description="VIT" evidence="3">
    <location>
        <begin position="14"/>
        <end position="146"/>
    </location>
</feature>
<evidence type="ECO:0000313" key="4">
    <source>
        <dbReference type="EMBL" id="KAF2663856.1"/>
    </source>
</evidence>
<dbReference type="PANTHER" id="PTHR45737:SF6">
    <property type="entry name" value="VON WILLEBRAND FACTOR A DOMAIN-CONTAINING PROTEIN 5A"/>
    <property type="match status" value="1"/>
</dbReference>
<protein>
    <recommendedName>
        <fullName evidence="6">VIT-domain-containing protein</fullName>
    </recommendedName>
</protein>
<dbReference type="PROSITE" id="PS51468">
    <property type="entry name" value="VIT"/>
    <property type="match status" value="1"/>
</dbReference>
<organism evidence="4 5">
    <name type="scientific">Microthyrium microscopicum</name>
    <dbReference type="NCBI Taxonomy" id="703497"/>
    <lineage>
        <taxon>Eukaryota</taxon>
        <taxon>Fungi</taxon>
        <taxon>Dikarya</taxon>
        <taxon>Ascomycota</taxon>
        <taxon>Pezizomycotina</taxon>
        <taxon>Dothideomycetes</taxon>
        <taxon>Dothideomycetes incertae sedis</taxon>
        <taxon>Microthyriales</taxon>
        <taxon>Microthyriaceae</taxon>
        <taxon>Microthyrium</taxon>
    </lineage>
</organism>
<accession>A0A6A6TWK6</accession>
<feature type="region of interest" description="Disordered" evidence="1">
    <location>
        <begin position="847"/>
        <end position="875"/>
    </location>
</feature>
<dbReference type="SMART" id="SM00327">
    <property type="entry name" value="VWA"/>
    <property type="match status" value="1"/>
</dbReference>
<reference evidence="4" key="1">
    <citation type="journal article" date="2020" name="Stud. Mycol.">
        <title>101 Dothideomycetes genomes: a test case for predicting lifestyles and emergence of pathogens.</title>
        <authorList>
            <person name="Haridas S."/>
            <person name="Albert R."/>
            <person name="Binder M."/>
            <person name="Bloem J."/>
            <person name="Labutti K."/>
            <person name="Salamov A."/>
            <person name="Andreopoulos B."/>
            <person name="Baker S."/>
            <person name="Barry K."/>
            <person name="Bills G."/>
            <person name="Bluhm B."/>
            <person name="Cannon C."/>
            <person name="Castanera R."/>
            <person name="Culley D."/>
            <person name="Daum C."/>
            <person name="Ezra D."/>
            <person name="Gonzalez J."/>
            <person name="Henrissat B."/>
            <person name="Kuo A."/>
            <person name="Liang C."/>
            <person name="Lipzen A."/>
            <person name="Lutzoni F."/>
            <person name="Magnuson J."/>
            <person name="Mondo S."/>
            <person name="Nolan M."/>
            <person name="Ohm R."/>
            <person name="Pangilinan J."/>
            <person name="Park H.-J."/>
            <person name="Ramirez L."/>
            <person name="Alfaro M."/>
            <person name="Sun H."/>
            <person name="Tritt A."/>
            <person name="Yoshinaga Y."/>
            <person name="Zwiers L.-H."/>
            <person name="Turgeon B."/>
            <person name="Goodwin S."/>
            <person name="Spatafora J."/>
            <person name="Crous P."/>
            <person name="Grigoriev I."/>
        </authorList>
    </citation>
    <scope>NUCLEOTIDE SEQUENCE</scope>
    <source>
        <strain evidence="4">CBS 115976</strain>
    </source>
</reference>
<dbReference type="InterPro" id="IPR002035">
    <property type="entry name" value="VWF_A"/>
</dbReference>
<dbReference type="SUPFAM" id="SSF53300">
    <property type="entry name" value="vWA-like"/>
    <property type="match status" value="1"/>
</dbReference>
<feature type="domain" description="VWFA" evidence="2">
    <location>
        <begin position="292"/>
        <end position="471"/>
    </location>
</feature>
<dbReference type="PANTHER" id="PTHR45737">
    <property type="entry name" value="VON WILLEBRAND FACTOR A DOMAIN-CONTAINING PROTEIN 5A"/>
    <property type="match status" value="1"/>
</dbReference>
<dbReference type="Pfam" id="PF13768">
    <property type="entry name" value="VWA_3"/>
    <property type="match status" value="1"/>
</dbReference>
<name>A0A6A6TWK6_9PEZI</name>
<dbReference type="SMART" id="SM00609">
    <property type="entry name" value="VIT"/>
    <property type="match status" value="1"/>
</dbReference>
<dbReference type="Gene3D" id="3.40.50.410">
    <property type="entry name" value="von Willebrand factor, type A domain"/>
    <property type="match status" value="1"/>
</dbReference>
<sequence>MSKTEHICGCYYSLPPPNSWSSPLRRYLQQVDVKTHTTILSTTSRTTLTQKFVVPSKTHGIRKLRYTFPLFDGVSVVAFKCSVGDRVITGEVKDKEGAKEQFKAAAERGEVAGLLEQLPDASDVFTTTIGNIAPDSTVVVDITYLGELKHDAEVDGVRFTIPTIISPRYGAYPGELIKSDAVGTTPGRFEVTVDTELEDGFFIREIRSPTHPIAVSMGALSTAPDAQPSMSKASASLGLGSAELDQDFVLQIISKEFGTPAAVLETHPTILGSRALMTTLVPKFNLKQARPEVVFVCDRSGSMTGGRIAALINALQTFLKSLPVGVVFNICSFGSSHDFLWPKSQPYNQQTTEQAFKHVKRFSANYGGTEIFCPLEATINNRFADRDLEVFLVTDGEVWNQQALFDMLNKRIAINREPVRVFTLGVGNSVSHSLIEGIARAGNGFSQAVRENEKLDAKVVRMLKASLFPQIRDFTLELKYDSSSDEDFEMLDPVDNSLETKAPLSDTKHDPKPIISLFDLNSNPDEPMDSSSTSEIPKYDIPMILQAPSQLPPLFPFNRTTAYILIAPDHQQRTLKAVVLRGYCPQGPLELEIPVTSLSEPGETIHQLAAKKAIQELEEGRGWLQTAKTCGATPGTTIKEQYPSMFGEIVKQECVRLGVQFQIANKYCSFVATEKKISEPENGQSFNEEDYEFLDLDESQLSLEKEENTGPSLRFRKAIPCMARSVPGALMPVHIHMACRKQRPRKESPKIGSPSIESYAAGLARASPFGSSTDWEPSDVNMQLQNTVRAPGTISSQSTFGGTTMHSRAAPCPPAPPNSLFVASRGAYTNSGSDRPLDYSLDMSEAASAPIEDDEDEDSEVHDSTESKKNITPSSKQTGVSLQSLIALQTFEGFWIWNEQLCHATGTDMTSAKKVTNLDKNVLATAIAIRVLETKWAAEKDTWELIVDKAKNWIENKVGLKGTEAVFRAAAKIAG</sequence>
<keyword evidence="5" id="KW-1185">Reference proteome</keyword>
<evidence type="ECO:0008006" key="6">
    <source>
        <dbReference type="Google" id="ProtNLM"/>
    </source>
</evidence>
<dbReference type="Pfam" id="PF08487">
    <property type="entry name" value="VIT"/>
    <property type="match status" value="1"/>
</dbReference>
<gene>
    <name evidence="4" type="ORF">BT63DRAFT_430111</name>
</gene>
<dbReference type="EMBL" id="MU004244">
    <property type="protein sequence ID" value="KAF2663856.1"/>
    <property type="molecule type" value="Genomic_DNA"/>
</dbReference>
<feature type="compositionally biased region" description="Polar residues" evidence="1">
    <location>
        <begin position="791"/>
        <end position="806"/>
    </location>
</feature>
<proteinExistence type="predicted"/>
<evidence type="ECO:0000313" key="5">
    <source>
        <dbReference type="Proteomes" id="UP000799302"/>
    </source>
</evidence>
<dbReference type="InterPro" id="IPR013694">
    <property type="entry name" value="VIT"/>
</dbReference>